<name>A0A318ELH3_9GAMM</name>
<proteinExistence type="predicted"/>
<organism evidence="4 5">
    <name type="scientific">Sinimarinibacterium flocculans</name>
    <dbReference type="NCBI Taxonomy" id="985250"/>
    <lineage>
        <taxon>Bacteria</taxon>
        <taxon>Pseudomonadati</taxon>
        <taxon>Pseudomonadota</taxon>
        <taxon>Gammaproteobacteria</taxon>
        <taxon>Nevskiales</taxon>
        <taxon>Nevskiaceae</taxon>
        <taxon>Sinimarinibacterium</taxon>
    </lineage>
</organism>
<evidence type="ECO:0000256" key="2">
    <source>
        <dbReference type="SAM" id="MobiDB-lite"/>
    </source>
</evidence>
<keyword evidence="1" id="KW-0175">Coiled coil</keyword>
<feature type="compositionally biased region" description="Basic and acidic residues" evidence="2">
    <location>
        <begin position="161"/>
        <end position="183"/>
    </location>
</feature>
<feature type="region of interest" description="Disordered" evidence="2">
    <location>
        <begin position="156"/>
        <end position="183"/>
    </location>
</feature>
<reference evidence="4 5" key="1">
    <citation type="submission" date="2018-04" db="EMBL/GenBank/DDBJ databases">
        <title>Genomic Encyclopedia of Type Strains, Phase IV (KMG-IV): sequencing the most valuable type-strain genomes for metagenomic binning, comparative biology and taxonomic classification.</title>
        <authorList>
            <person name="Goeker M."/>
        </authorList>
    </citation>
    <scope>NUCLEOTIDE SEQUENCE [LARGE SCALE GENOMIC DNA]</scope>
    <source>
        <strain evidence="4 5">DSM 104150</strain>
    </source>
</reference>
<evidence type="ECO:0000256" key="1">
    <source>
        <dbReference type="SAM" id="Coils"/>
    </source>
</evidence>
<comment type="caution">
    <text evidence="4">The sequence shown here is derived from an EMBL/GenBank/DDBJ whole genome shotgun (WGS) entry which is preliminary data.</text>
</comment>
<dbReference type="EMBL" id="QICN01000001">
    <property type="protein sequence ID" value="PXV71694.1"/>
    <property type="molecule type" value="Genomic_DNA"/>
</dbReference>
<evidence type="ECO:0000259" key="3">
    <source>
        <dbReference type="Pfam" id="PF11740"/>
    </source>
</evidence>
<dbReference type="OrthoDB" id="583532at2"/>
<evidence type="ECO:0000313" key="4">
    <source>
        <dbReference type="EMBL" id="PXV71694.1"/>
    </source>
</evidence>
<dbReference type="SUPFAM" id="SSF57997">
    <property type="entry name" value="Tropomyosin"/>
    <property type="match status" value="1"/>
</dbReference>
<sequence>MRTGVTLADITRAADELLAGGERPTVDGVRKILGTGSPNTVNTLLKQYYQTLPARLHLPAPIATAAAELYEKVRATAVEELTAERASAQQQLTEDRDKLAQERRDFEAERSAMQQRVADLNGDLDRLRDQHKAASTKLAVAEKELASQTTRATAAEAQLRAAEEERERASQKQTAELKRLREQAEGNERHFLGRLEEQKTQFQRLVQDREREAAAAEKHAATLEANLSEALKLNASLRAELTSTQRDLAKVKDSLTAAETATARAQELAAKDLASRQADLDRARSEVEALIASADQHRRDRDEAMREAAKLEGRLSALQSQLDEAKTEIRRLQKAK</sequence>
<dbReference type="GO" id="GO:0003677">
    <property type="term" value="F:DNA binding"/>
    <property type="evidence" value="ECO:0007669"/>
    <property type="project" value="UniProtKB-KW"/>
</dbReference>
<protein>
    <submittedName>
        <fullName evidence="4">Plasmid replication DNA-binding protein KfrA</fullName>
    </submittedName>
</protein>
<dbReference type="InterPro" id="IPR021104">
    <property type="entry name" value="KfrA_DNA-bd_N"/>
</dbReference>
<gene>
    <name evidence="4" type="ORF">C8D93_101749</name>
</gene>
<dbReference type="AlphaFoldDB" id="A0A318ELH3"/>
<dbReference type="Pfam" id="PF11740">
    <property type="entry name" value="KfrA_N"/>
    <property type="match status" value="1"/>
</dbReference>
<dbReference type="RefSeq" id="WP_110263786.1">
    <property type="nucleotide sequence ID" value="NZ_CAKZQT010000024.1"/>
</dbReference>
<feature type="domain" description="KfrA N-terminal DNA-binding" evidence="3">
    <location>
        <begin position="8"/>
        <end position="117"/>
    </location>
</feature>
<feature type="coiled-coil region" evidence="1">
    <location>
        <begin position="280"/>
        <end position="335"/>
    </location>
</feature>
<evidence type="ECO:0000313" key="5">
    <source>
        <dbReference type="Proteomes" id="UP000248330"/>
    </source>
</evidence>
<keyword evidence="5" id="KW-1185">Reference proteome</keyword>
<dbReference type="Proteomes" id="UP000248330">
    <property type="component" value="Unassembled WGS sequence"/>
</dbReference>
<keyword evidence="4" id="KW-0238">DNA-binding</keyword>
<accession>A0A318ELH3</accession>